<dbReference type="Pfam" id="PF00939">
    <property type="entry name" value="Na_sulph_symp"/>
    <property type="match status" value="1"/>
</dbReference>
<evidence type="ECO:0000313" key="8">
    <source>
        <dbReference type="Proteomes" id="UP000009282"/>
    </source>
</evidence>
<keyword evidence="5 6" id="KW-0472">Membrane</keyword>
<comment type="subcellular location">
    <subcellularLocation>
        <location evidence="1">Membrane</location>
        <topology evidence="1">Multi-pass membrane protein</topology>
    </subcellularLocation>
</comment>
<evidence type="ECO:0000313" key="7">
    <source>
        <dbReference type="EMBL" id="AEP30562.1"/>
    </source>
</evidence>
<dbReference type="InterPro" id="IPR031312">
    <property type="entry name" value="Na/sul_symport_CS"/>
</dbReference>
<evidence type="ECO:0000256" key="4">
    <source>
        <dbReference type="ARBA" id="ARBA00022989"/>
    </source>
</evidence>
<dbReference type="PANTHER" id="PTHR10283:SF82">
    <property type="entry name" value="SOLUTE CARRIER FAMILY 13 MEMBER 2"/>
    <property type="match status" value="1"/>
</dbReference>
<feature type="transmembrane region" description="Helical" evidence="6">
    <location>
        <begin position="379"/>
        <end position="399"/>
    </location>
</feature>
<dbReference type="EMBL" id="CP003060">
    <property type="protein sequence ID" value="AEP30562.1"/>
    <property type="molecule type" value="Genomic_DNA"/>
</dbReference>
<dbReference type="Proteomes" id="UP000009282">
    <property type="component" value="Chromosome"/>
</dbReference>
<protein>
    <submittedName>
        <fullName evidence="7">Anion transporter</fullName>
    </submittedName>
</protein>
<feature type="transmembrane region" description="Helical" evidence="6">
    <location>
        <begin position="227"/>
        <end position="249"/>
    </location>
</feature>
<dbReference type="AlphaFoldDB" id="G4QI29"/>
<dbReference type="KEGG" id="gni:GNIT_2465"/>
<gene>
    <name evidence="7" type="ordered locus">GNIT_2465</name>
</gene>
<feature type="transmembrane region" description="Helical" evidence="6">
    <location>
        <begin position="15"/>
        <end position="34"/>
    </location>
</feature>
<dbReference type="STRING" id="1085623.GNIT_2465"/>
<name>G4QI29_GLANF</name>
<feature type="transmembrane region" description="Helical" evidence="6">
    <location>
        <begin position="186"/>
        <end position="207"/>
    </location>
</feature>
<dbReference type="eggNOG" id="COG0471">
    <property type="taxonomic scope" value="Bacteria"/>
</dbReference>
<evidence type="ECO:0000256" key="5">
    <source>
        <dbReference type="ARBA" id="ARBA00023136"/>
    </source>
</evidence>
<keyword evidence="4 6" id="KW-1133">Transmembrane helix</keyword>
<accession>G4QI29</accession>
<feature type="transmembrane region" description="Helical" evidence="6">
    <location>
        <begin position="91"/>
        <end position="110"/>
    </location>
</feature>
<evidence type="ECO:0000256" key="1">
    <source>
        <dbReference type="ARBA" id="ARBA00004141"/>
    </source>
</evidence>
<feature type="transmembrane region" description="Helical" evidence="6">
    <location>
        <begin position="411"/>
        <end position="430"/>
    </location>
</feature>
<feature type="transmembrane region" description="Helical" evidence="6">
    <location>
        <begin position="46"/>
        <end position="79"/>
    </location>
</feature>
<reference evidence="7 8" key="1">
    <citation type="journal article" date="2011" name="J. Bacteriol.">
        <title>Complete genome sequence of seawater bacterium Glaciecola nitratireducens FR1064T.</title>
        <authorList>
            <person name="Bian F."/>
            <person name="Qin Q.L."/>
            <person name="Xie B.B."/>
            <person name="Shu Y.L."/>
            <person name="Zhang X.Y."/>
            <person name="Yu Y."/>
            <person name="Chen B."/>
            <person name="Chen X.L."/>
            <person name="Zhou B.C."/>
            <person name="Zhang Y.Z."/>
        </authorList>
    </citation>
    <scope>NUCLEOTIDE SEQUENCE [LARGE SCALE GENOMIC DNA]</scope>
    <source>
        <strain evidence="8">JCM 12485 / KCTC 12276 / FR1064</strain>
    </source>
</reference>
<feature type="transmembrane region" description="Helical" evidence="6">
    <location>
        <begin position="310"/>
        <end position="327"/>
    </location>
</feature>
<dbReference type="GO" id="GO:0015141">
    <property type="term" value="F:succinate transmembrane transporter activity"/>
    <property type="evidence" value="ECO:0007669"/>
    <property type="project" value="UniProtKB-ARBA"/>
</dbReference>
<dbReference type="HOGENOM" id="CLU_005170_0_0_6"/>
<organism evidence="7 8">
    <name type="scientific">Glaciecola nitratireducens (strain JCM 12485 / KCTC 12276 / FR1064)</name>
    <dbReference type="NCBI Taxonomy" id="1085623"/>
    <lineage>
        <taxon>Bacteria</taxon>
        <taxon>Pseudomonadati</taxon>
        <taxon>Pseudomonadota</taxon>
        <taxon>Gammaproteobacteria</taxon>
        <taxon>Alteromonadales</taxon>
        <taxon>Alteromonadaceae</taxon>
        <taxon>Brumicola</taxon>
    </lineage>
</organism>
<dbReference type="NCBIfam" id="TIGR00785">
    <property type="entry name" value="dass"/>
    <property type="match status" value="1"/>
</dbReference>
<keyword evidence="3 6" id="KW-0812">Transmembrane</keyword>
<evidence type="ECO:0000256" key="6">
    <source>
        <dbReference type="SAM" id="Phobius"/>
    </source>
</evidence>
<feature type="transmembrane region" description="Helical" evidence="6">
    <location>
        <begin position="436"/>
        <end position="458"/>
    </location>
</feature>
<feature type="transmembrane region" description="Helical" evidence="6">
    <location>
        <begin position="131"/>
        <end position="149"/>
    </location>
</feature>
<dbReference type="CDD" id="cd01115">
    <property type="entry name" value="SLC13_permease"/>
    <property type="match status" value="1"/>
</dbReference>
<feature type="transmembrane region" description="Helical" evidence="6">
    <location>
        <begin position="470"/>
        <end position="492"/>
    </location>
</feature>
<keyword evidence="2" id="KW-0813">Transport</keyword>
<evidence type="ECO:0000256" key="3">
    <source>
        <dbReference type="ARBA" id="ARBA00022692"/>
    </source>
</evidence>
<dbReference type="GO" id="GO:0005886">
    <property type="term" value="C:plasma membrane"/>
    <property type="evidence" value="ECO:0007669"/>
    <property type="project" value="TreeGrafter"/>
</dbReference>
<proteinExistence type="predicted"/>
<feature type="transmembrane region" description="Helical" evidence="6">
    <location>
        <begin position="348"/>
        <end position="373"/>
    </location>
</feature>
<dbReference type="InterPro" id="IPR001898">
    <property type="entry name" value="SLC13A/DASS"/>
</dbReference>
<keyword evidence="8" id="KW-1185">Reference proteome</keyword>
<dbReference type="PANTHER" id="PTHR10283">
    <property type="entry name" value="SOLUTE CARRIER FAMILY 13 MEMBER"/>
    <property type="match status" value="1"/>
</dbReference>
<sequence length="493" mass="53000">MNSNTDKPNPTELASYQKIGLLLGPVIFLLMMLFGSNQTAMSTEAWNVAAVALWMAIWWATEAVPVAATAFMPIIAFPFLSVSSIAETTAAYANPIIYLFLGAFILALAVERWNLHKRIALVILSYAGTDGKRLIAGFMVVAALLSMWMTNTSTTMMLMPIALSVAKVIAENNLHLTEQRTKSFQTAMLLGLAYAATIGGMATLVGTPPNALLAAFLNEQYGIKITFASWMLVGVPLMLCMLPLAWYSLTHWSFKVDIPANESVNQHLSKLRRELGAMSKAEKRVAIVFALVVVMWITRRPISVLFDINFLNDTGIVMAAALLLFVLPSGNSEQKQIMTWDNVSQLPWGVLILFGGGLSLAAAVSSSGLASWLGGHLSYMDAFGIFALVIASTALVIFLTELTSNVATTATFLPVVAAVALELGLSPFMLCIPITLAASCAFMLPVATAPNAIVFASGLIKIPQMVKAGLLLNIFGLIILSLIAIYLAPLIFN</sequence>
<evidence type="ECO:0000256" key="2">
    <source>
        <dbReference type="ARBA" id="ARBA00022448"/>
    </source>
</evidence>
<dbReference type="PROSITE" id="PS01271">
    <property type="entry name" value="NA_SULFATE"/>
    <property type="match status" value="1"/>
</dbReference>